<sequence length="213" mass="22937">MAGRPFNACGWGARKNAAVPASCRKHLPRADDSTAHNAAQTATHVVVSAGARWLLALLPASISTQLNTQFPPYPAYHRPAARTCDGVVFTRASGADDQTAPSRCTAQAPRPTAVTTRAANQPANASSIFSHDRAPYAAQSTSIHSVQPAQENFCSAGRRWRGLLPSACVLHRDDSAVYRRLAVRFRAHALIVQFWCSQPACERPAAKKRLLGD</sequence>
<evidence type="ECO:0000313" key="1">
    <source>
        <dbReference type="EMBL" id="KAH7062085.1"/>
    </source>
</evidence>
<organism evidence="1 2">
    <name type="scientific">Macrophomina phaseolina</name>
    <dbReference type="NCBI Taxonomy" id="35725"/>
    <lineage>
        <taxon>Eukaryota</taxon>
        <taxon>Fungi</taxon>
        <taxon>Dikarya</taxon>
        <taxon>Ascomycota</taxon>
        <taxon>Pezizomycotina</taxon>
        <taxon>Dothideomycetes</taxon>
        <taxon>Dothideomycetes incertae sedis</taxon>
        <taxon>Botryosphaeriales</taxon>
        <taxon>Botryosphaeriaceae</taxon>
        <taxon>Macrophomina</taxon>
    </lineage>
</organism>
<keyword evidence="2" id="KW-1185">Reference proteome</keyword>
<dbReference type="EMBL" id="JAGTJR010000003">
    <property type="protein sequence ID" value="KAH7062085.1"/>
    <property type="molecule type" value="Genomic_DNA"/>
</dbReference>
<protein>
    <submittedName>
        <fullName evidence="1">Uncharacterized protein</fullName>
    </submittedName>
</protein>
<evidence type="ECO:0000313" key="2">
    <source>
        <dbReference type="Proteomes" id="UP000774617"/>
    </source>
</evidence>
<name>A0ABQ8GPG4_9PEZI</name>
<proteinExistence type="predicted"/>
<gene>
    <name evidence="1" type="ORF">B0J12DRAFT_762993</name>
</gene>
<accession>A0ABQ8GPG4</accession>
<dbReference type="Proteomes" id="UP000774617">
    <property type="component" value="Unassembled WGS sequence"/>
</dbReference>
<reference evidence="1 2" key="1">
    <citation type="journal article" date="2021" name="Nat. Commun.">
        <title>Genetic determinants of endophytism in the Arabidopsis root mycobiome.</title>
        <authorList>
            <person name="Mesny F."/>
            <person name="Miyauchi S."/>
            <person name="Thiergart T."/>
            <person name="Pickel B."/>
            <person name="Atanasova L."/>
            <person name="Karlsson M."/>
            <person name="Huettel B."/>
            <person name="Barry K.W."/>
            <person name="Haridas S."/>
            <person name="Chen C."/>
            <person name="Bauer D."/>
            <person name="Andreopoulos W."/>
            <person name="Pangilinan J."/>
            <person name="LaButti K."/>
            <person name="Riley R."/>
            <person name="Lipzen A."/>
            <person name="Clum A."/>
            <person name="Drula E."/>
            <person name="Henrissat B."/>
            <person name="Kohler A."/>
            <person name="Grigoriev I.V."/>
            <person name="Martin F.M."/>
            <person name="Hacquard S."/>
        </authorList>
    </citation>
    <scope>NUCLEOTIDE SEQUENCE [LARGE SCALE GENOMIC DNA]</scope>
    <source>
        <strain evidence="1 2">MPI-SDFR-AT-0080</strain>
    </source>
</reference>
<comment type="caution">
    <text evidence="1">The sequence shown here is derived from an EMBL/GenBank/DDBJ whole genome shotgun (WGS) entry which is preliminary data.</text>
</comment>